<reference evidence="7 8" key="1">
    <citation type="submission" date="2024-04" db="EMBL/GenBank/DDBJ databases">
        <title>Isolation of an actinomycete strain from pig manure.</title>
        <authorList>
            <person name="Gong T."/>
            <person name="Yu Z."/>
            <person name="An M."/>
            <person name="Wei C."/>
            <person name="Yang W."/>
            <person name="Liu L."/>
        </authorList>
    </citation>
    <scope>NUCLEOTIDE SEQUENCE [LARGE SCALE GENOMIC DNA]</scope>
    <source>
        <strain evidence="7 8">ZF39</strain>
    </source>
</reference>
<dbReference type="EMBL" id="CP154795">
    <property type="protein sequence ID" value="XAN06621.1"/>
    <property type="molecule type" value="Genomic_DNA"/>
</dbReference>
<dbReference type="GO" id="GO:0016787">
    <property type="term" value="F:hydrolase activity"/>
    <property type="evidence" value="ECO:0007669"/>
    <property type="project" value="UniProtKB-KW"/>
</dbReference>
<keyword evidence="2 5" id="KW-0732">Signal</keyword>
<sequence length="532" mass="55309">MPARLLIAFLALLFLAACAGSPADSPSGTPTPPLPGATAPKADGASTTASPAPTSPDRPTPEIPDARPPGVVAAPAGMGPQRWTGQSLQWGACPAGARPEAECAEVLAPLDWTDVDGEAVTLFLTRIPATRTPALGTLFVNPGGPGEPGAPLAGAFRRQGLEQYDIVGWDPRGTGRSTPVVCARGEAMDDYLSIDMTPDGDAERAALIESHRAFGQSCLDGSGRLLQHISTLDTVRDLDLLRGLVGDEKLSYFGYSYGTDIGSRYAQEFPDRVGHIALDGAVNVSGSEVLQVAGFERALGAFATWCAERQCGLGRTPVAVTGSITGLFDALDAEPIPVGNRELNQTLAVTGVFMMLYAPSDNWGTLSAAVEQARGGDGALLLRLADFYNARANDGSYDTRQPAFVAIRCLDRADDGIAGAERRAAEEIRQAPILGPYSGPSYDCPLWPVPPIPKPEPVVAAGAAPILVIGTTGDSATPYEFAVGMADQLESGILLTYEGSGHSAYGGASSCVNEAVVGYFTGPPPADRTVCR</sequence>
<dbReference type="InterPro" id="IPR029058">
    <property type="entry name" value="AB_hydrolase_fold"/>
</dbReference>
<dbReference type="InterPro" id="IPR013595">
    <property type="entry name" value="Pept_S33_TAP-like_C"/>
</dbReference>
<feature type="chain" id="PRO_5047000301" evidence="5">
    <location>
        <begin position="20"/>
        <end position="532"/>
    </location>
</feature>
<dbReference type="RefSeq" id="WP_425308052.1">
    <property type="nucleotide sequence ID" value="NZ_CP154795.1"/>
</dbReference>
<feature type="compositionally biased region" description="Pro residues" evidence="4">
    <location>
        <begin position="53"/>
        <end position="62"/>
    </location>
</feature>
<evidence type="ECO:0000256" key="4">
    <source>
        <dbReference type="SAM" id="MobiDB-lite"/>
    </source>
</evidence>
<keyword evidence="3 7" id="KW-0378">Hydrolase</keyword>
<protein>
    <submittedName>
        <fullName evidence="7">Alpha/beta fold hydrolase</fullName>
    </submittedName>
</protein>
<dbReference type="PANTHER" id="PTHR43248:SF29">
    <property type="entry name" value="TRIPEPTIDYL AMINOPEPTIDASE"/>
    <property type="match status" value="1"/>
</dbReference>
<dbReference type="Gene3D" id="3.40.50.1820">
    <property type="entry name" value="alpha/beta hydrolase"/>
    <property type="match status" value="1"/>
</dbReference>
<feature type="region of interest" description="Disordered" evidence="4">
    <location>
        <begin position="21"/>
        <end position="81"/>
    </location>
</feature>
<proteinExistence type="inferred from homology"/>
<feature type="compositionally biased region" description="Low complexity" evidence="4">
    <location>
        <begin position="36"/>
        <end position="52"/>
    </location>
</feature>
<evidence type="ECO:0000256" key="5">
    <source>
        <dbReference type="SAM" id="SignalP"/>
    </source>
</evidence>
<comment type="similarity">
    <text evidence="1">Belongs to the peptidase S33 family.</text>
</comment>
<feature type="domain" description="Peptidase S33 tripeptidyl aminopeptidase-like C-terminal" evidence="6">
    <location>
        <begin position="440"/>
        <end position="531"/>
    </location>
</feature>
<accession>A0ABZ3FPQ8</accession>
<evidence type="ECO:0000256" key="1">
    <source>
        <dbReference type="ARBA" id="ARBA00010088"/>
    </source>
</evidence>
<evidence type="ECO:0000313" key="7">
    <source>
        <dbReference type="EMBL" id="XAN06621.1"/>
    </source>
</evidence>
<dbReference type="Pfam" id="PF08386">
    <property type="entry name" value="Abhydrolase_4"/>
    <property type="match status" value="1"/>
</dbReference>
<organism evidence="7 8">
    <name type="scientific">Ammonicoccus fulvus</name>
    <dbReference type="NCBI Taxonomy" id="3138240"/>
    <lineage>
        <taxon>Bacteria</taxon>
        <taxon>Bacillati</taxon>
        <taxon>Actinomycetota</taxon>
        <taxon>Actinomycetes</taxon>
        <taxon>Propionibacteriales</taxon>
        <taxon>Propionibacteriaceae</taxon>
        <taxon>Ammonicoccus</taxon>
    </lineage>
</organism>
<dbReference type="PANTHER" id="PTHR43248">
    <property type="entry name" value="2-SUCCINYL-6-HYDROXY-2,4-CYCLOHEXADIENE-1-CARBOXYLATE SYNTHASE"/>
    <property type="match status" value="1"/>
</dbReference>
<keyword evidence="8" id="KW-1185">Reference proteome</keyword>
<evidence type="ECO:0000256" key="2">
    <source>
        <dbReference type="ARBA" id="ARBA00022729"/>
    </source>
</evidence>
<name>A0ABZ3FPQ8_9ACTN</name>
<gene>
    <name evidence="7" type="ORF">AADG42_04625</name>
</gene>
<evidence type="ECO:0000259" key="6">
    <source>
        <dbReference type="Pfam" id="PF08386"/>
    </source>
</evidence>
<feature type="compositionally biased region" description="Low complexity" evidence="4">
    <location>
        <begin position="68"/>
        <end position="80"/>
    </location>
</feature>
<dbReference type="SUPFAM" id="SSF53474">
    <property type="entry name" value="alpha/beta-Hydrolases"/>
    <property type="match status" value="1"/>
</dbReference>
<evidence type="ECO:0000313" key="8">
    <source>
        <dbReference type="Proteomes" id="UP001442841"/>
    </source>
</evidence>
<dbReference type="Proteomes" id="UP001442841">
    <property type="component" value="Chromosome"/>
</dbReference>
<evidence type="ECO:0000256" key="3">
    <source>
        <dbReference type="ARBA" id="ARBA00022801"/>
    </source>
</evidence>
<dbReference type="PROSITE" id="PS51257">
    <property type="entry name" value="PROKAR_LIPOPROTEIN"/>
    <property type="match status" value="1"/>
</dbReference>
<dbReference type="InterPro" id="IPR051601">
    <property type="entry name" value="Serine_prot/Carboxylest_S33"/>
</dbReference>
<feature type="signal peptide" evidence="5">
    <location>
        <begin position="1"/>
        <end position="19"/>
    </location>
</feature>